<reference evidence="3" key="1">
    <citation type="journal article" date="2017" name="Plant J.">
        <title>The pomegranate (Punica granatum L.) genome and the genomics of punicalagin biosynthesis.</title>
        <authorList>
            <person name="Qin G."/>
            <person name="Xu C."/>
            <person name="Ming R."/>
            <person name="Tang H."/>
            <person name="Guyot R."/>
            <person name="Kramer E.M."/>
            <person name="Hu Y."/>
            <person name="Yi X."/>
            <person name="Qi Y."/>
            <person name="Xu X."/>
            <person name="Gao Z."/>
            <person name="Pan H."/>
            <person name="Jian J."/>
            <person name="Tian Y."/>
            <person name="Yue Z."/>
            <person name="Xu Y."/>
        </authorList>
    </citation>
    <scope>NUCLEOTIDE SEQUENCE [LARGE SCALE GENOMIC DNA]</scope>
    <source>
        <strain evidence="3">cv. Dabenzi</strain>
    </source>
</reference>
<organism evidence="2 3">
    <name type="scientific">Punica granatum</name>
    <name type="common">Pomegranate</name>
    <dbReference type="NCBI Taxonomy" id="22663"/>
    <lineage>
        <taxon>Eukaryota</taxon>
        <taxon>Viridiplantae</taxon>
        <taxon>Streptophyta</taxon>
        <taxon>Embryophyta</taxon>
        <taxon>Tracheophyta</taxon>
        <taxon>Spermatophyta</taxon>
        <taxon>Magnoliopsida</taxon>
        <taxon>eudicotyledons</taxon>
        <taxon>Gunneridae</taxon>
        <taxon>Pentapetalae</taxon>
        <taxon>rosids</taxon>
        <taxon>malvids</taxon>
        <taxon>Myrtales</taxon>
        <taxon>Lythraceae</taxon>
        <taxon>Punica</taxon>
    </lineage>
</organism>
<dbReference type="Proteomes" id="UP000197138">
    <property type="component" value="Unassembled WGS sequence"/>
</dbReference>
<proteinExistence type="predicted"/>
<comment type="caution">
    <text evidence="2">The sequence shown here is derived from an EMBL/GenBank/DDBJ whole genome shotgun (WGS) entry which is preliminary data.</text>
</comment>
<accession>A0A218WFQ4</accession>
<evidence type="ECO:0000256" key="1">
    <source>
        <dbReference type="SAM" id="MobiDB-lite"/>
    </source>
</evidence>
<protein>
    <submittedName>
        <fullName evidence="2">Uncharacterized protein</fullName>
    </submittedName>
</protein>
<feature type="compositionally biased region" description="Basic residues" evidence="1">
    <location>
        <begin position="258"/>
        <end position="270"/>
    </location>
</feature>
<gene>
    <name evidence="2" type="ORF">CDL15_Pgr014565</name>
</gene>
<feature type="region of interest" description="Disordered" evidence="1">
    <location>
        <begin position="249"/>
        <end position="270"/>
    </location>
</feature>
<dbReference type="EMBL" id="MTKT01004609">
    <property type="protein sequence ID" value="OWM70892.1"/>
    <property type="molecule type" value="Genomic_DNA"/>
</dbReference>
<dbReference type="PANTHER" id="PTHR36324:SF1">
    <property type="entry name" value="OS09G0460100 PROTEIN"/>
    <property type="match status" value="1"/>
</dbReference>
<sequence length="270" mass="31334">MGVFFHDDDEDPSNPSKRCRCLISSALREAFSHCRTFNRRLALPSPEEDDYPMSDLDDEEERTMGVFFHDDDEDPSNPSKRCRCLISSALREAFSHCRTFNRRLALPSPEEDDYPMSDLDDEEEVVVSEIRTRAMEKLRKKPNFTTDTFSCVFSPSTGEEEFSQKEGVDGEEQEKEEFTSVRSCFTCCSNDTSKEAFISVKTNFSRCSSFNELEFLDLRRRSIIQEFCHCEGWPFGLCRKLLLLPPLPKSPSESWSWRRGKKTKRISPYV</sequence>
<dbReference type="AlphaFoldDB" id="A0A218WFQ4"/>
<name>A0A218WFQ4_PUNGR</name>
<evidence type="ECO:0000313" key="3">
    <source>
        <dbReference type="Proteomes" id="UP000197138"/>
    </source>
</evidence>
<dbReference type="PANTHER" id="PTHR36324">
    <property type="entry name" value="OS09G0460100 PROTEIN"/>
    <property type="match status" value="1"/>
</dbReference>
<evidence type="ECO:0000313" key="2">
    <source>
        <dbReference type="EMBL" id="OWM70892.1"/>
    </source>
</evidence>